<feature type="domain" description="Adaptive response protein AidB N-terminal" evidence="8">
    <location>
        <begin position="12"/>
        <end position="169"/>
    </location>
</feature>
<dbReference type="Gene3D" id="1.20.140.10">
    <property type="entry name" value="Butyryl-CoA Dehydrogenase, subunit A, domain 3"/>
    <property type="match status" value="1"/>
</dbReference>
<keyword evidence="3 5" id="KW-0285">Flavoprotein</keyword>
<dbReference type="InterPro" id="IPR009075">
    <property type="entry name" value="AcylCo_DH/oxidase_C"/>
</dbReference>
<accession>A0A1G6A0F6</accession>
<protein>
    <submittedName>
        <fullName evidence="9">Putative acyl-CoA dehydrogenase</fullName>
    </submittedName>
</protein>
<dbReference type="AlphaFoldDB" id="A0A1G6A0F6"/>
<proteinExistence type="inferred from homology"/>
<dbReference type="InterPro" id="IPR036250">
    <property type="entry name" value="AcylCo_DH-like_C"/>
</dbReference>
<dbReference type="Gene3D" id="2.40.110.20">
    <property type="match status" value="1"/>
</dbReference>
<dbReference type="InterPro" id="IPR041504">
    <property type="entry name" value="AidB_N"/>
</dbReference>
<evidence type="ECO:0000256" key="3">
    <source>
        <dbReference type="ARBA" id="ARBA00022630"/>
    </source>
</evidence>
<evidence type="ECO:0000256" key="5">
    <source>
        <dbReference type="RuleBase" id="RU362125"/>
    </source>
</evidence>
<dbReference type="Proteomes" id="UP000199071">
    <property type="component" value="Unassembled WGS sequence"/>
</dbReference>
<evidence type="ECO:0000313" key="9">
    <source>
        <dbReference type="EMBL" id="SDB01911.1"/>
    </source>
</evidence>
<dbReference type="Pfam" id="PF02770">
    <property type="entry name" value="Acyl-CoA_dh_M"/>
    <property type="match status" value="1"/>
</dbReference>
<gene>
    <name evidence="9" type="ORF">SAMN02982931_00001</name>
</gene>
<feature type="domain" description="Acyl-CoA oxidase/dehydrogenase middle" evidence="7">
    <location>
        <begin position="184"/>
        <end position="276"/>
    </location>
</feature>
<keyword evidence="5" id="KW-0560">Oxidoreductase</keyword>
<dbReference type="SUPFAM" id="SSF47203">
    <property type="entry name" value="Acyl-CoA dehydrogenase C-terminal domain-like"/>
    <property type="match status" value="1"/>
</dbReference>
<dbReference type="GO" id="GO:0003995">
    <property type="term" value="F:acyl-CoA dehydrogenase activity"/>
    <property type="evidence" value="ECO:0007669"/>
    <property type="project" value="InterPro"/>
</dbReference>
<dbReference type="InterPro" id="IPR009100">
    <property type="entry name" value="AcylCoA_DH/oxidase_NM_dom_sf"/>
</dbReference>
<dbReference type="InterPro" id="IPR052904">
    <property type="entry name" value="Acyl-CoA_dehydrogenase-like"/>
</dbReference>
<evidence type="ECO:0000256" key="4">
    <source>
        <dbReference type="ARBA" id="ARBA00022827"/>
    </source>
</evidence>
<dbReference type="OrthoDB" id="9771038at2"/>
<dbReference type="Pfam" id="PF00441">
    <property type="entry name" value="Acyl-CoA_dh_1"/>
    <property type="match status" value="1"/>
</dbReference>
<keyword evidence="4 5" id="KW-0274">FAD</keyword>
<evidence type="ECO:0000313" key="10">
    <source>
        <dbReference type="Proteomes" id="UP000199071"/>
    </source>
</evidence>
<dbReference type="SUPFAM" id="SSF56645">
    <property type="entry name" value="Acyl-CoA dehydrogenase NM domain-like"/>
    <property type="match status" value="1"/>
</dbReference>
<sequence>MNSTVETHEVVNQSPPLSGINLFTSDPALAALVEGIPNAVIDQLVTHGQVWGTPETFELGRIANASPPVLKPFDPNGARIDVVEFHPAWHALMRRSIAAGVHSSTWDATDAESSVRSLARAARLFMTVQAEAGHLGPISATNAAVAALAHAPDLAGQWLPKIRSRQYDSAARPMQDKKGVTLGVALAEKQAGSDLAATTTRAEDAGDGSWRITGHKWFVSAPMSDAFVILARTRDGLSCFLMPRFLPGGRRNAIRLMRLKDKLGNRSNATAEIEIDGATGFLIGEIGRGLAAIQDMVTLTRLDCTVGSAGLIRIAVAEAVHHARHREAFGEVLLEQPLMNRVLADMALDAVAAAALAFRLAESYDRASNDPAEAAFARLMTPAAKYWIGKIAPALIAEAMECLGGNGYVEESRLPRLYREAPVNAIWEGPGNIMCLEVMRVMRKSSEPLEAVLATIEDALGGTAKSTLNVLRAAAAVALADEGSARVLTEQLAMTVAAASLRRRFPSVIADAFVETRLGKPWRSTYGMLDSRFDATAFINYICPAV</sequence>
<dbReference type="EMBL" id="FMXQ01000001">
    <property type="protein sequence ID" value="SDB01911.1"/>
    <property type="molecule type" value="Genomic_DNA"/>
</dbReference>
<dbReference type="InterPro" id="IPR006091">
    <property type="entry name" value="Acyl-CoA_Oxase/DH_mid-dom"/>
</dbReference>
<evidence type="ECO:0000259" key="8">
    <source>
        <dbReference type="Pfam" id="PF18158"/>
    </source>
</evidence>
<dbReference type="RefSeq" id="WP_090874178.1">
    <property type="nucleotide sequence ID" value="NZ_FMXQ01000001.1"/>
</dbReference>
<comment type="similarity">
    <text evidence="2 5">Belongs to the acyl-CoA dehydrogenase family.</text>
</comment>
<evidence type="ECO:0000259" key="7">
    <source>
        <dbReference type="Pfam" id="PF02770"/>
    </source>
</evidence>
<reference evidence="9 10" key="1">
    <citation type="submission" date="2016-10" db="EMBL/GenBank/DDBJ databases">
        <authorList>
            <person name="de Groot N.N."/>
        </authorList>
    </citation>
    <scope>NUCLEOTIDE SEQUENCE [LARGE SCALE GENOMIC DNA]</scope>
    <source>
        <strain evidence="9 10">ATCC 35022</strain>
    </source>
</reference>
<dbReference type="PANTHER" id="PTHR42707">
    <property type="entry name" value="ACYL-COA DEHYDROGENASE"/>
    <property type="match status" value="1"/>
</dbReference>
<dbReference type="Pfam" id="PF18158">
    <property type="entry name" value="AidB_N"/>
    <property type="match status" value="1"/>
</dbReference>
<evidence type="ECO:0000256" key="2">
    <source>
        <dbReference type="ARBA" id="ARBA00009347"/>
    </source>
</evidence>
<feature type="domain" description="Acyl-CoA dehydrogenase/oxidase C-terminal" evidence="6">
    <location>
        <begin position="287"/>
        <end position="442"/>
    </location>
</feature>
<comment type="cofactor">
    <cofactor evidence="1 5">
        <name>FAD</name>
        <dbReference type="ChEBI" id="CHEBI:57692"/>
    </cofactor>
</comment>
<evidence type="ECO:0000256" key="1">
    <source>
        <dbReference type="ARBA" id="ARBA00001974"/>
    </source>
</evidence>
<keyword evidence="10" id="KW-1185">Reference proteome</keyword>
<dbReference type="PANTHER" id="PTHR42707:SF3">
    <property type="entry name" value="ACYL-COA DEHYDROGENASE AIDB-RELATED"/>
    <property type="match status" value="1"/>
</dbReference>
<dbReference type="InterPro" id="IPR006089">
    <property type="entry name" value="Acyl-CoA_DH_CS"/>
</dbReference>
<evidence type="ECO:0000259" key="6">
    <source>
        <dbReference type="Pfam" id="PF00441"/>
    </source>
</evidence>
<dbReference type="Gene3D" id="6.10.250.600">
    <property type="match status" value="1"/>
</dbReference>
<organism evidence="9 10">
    <name type="scientific">Bauldia litoralis</name>
    <dbReference type="NCBI Taxonomy" id="665467"/>
    <lineage>
        <taxon>Bacteria</taxon>
        <taxon>Pseudomonadati</taxon>
        <taxon>Pseudomonadota</taxon>
        <taxon>Alphaproteobacteria</taxon>
        <taxon>Hyphomicrobiales</taxon>
        <taxon>Kaistiaceae</taxon>
        <taxon>Bauldia</taxon>
    </lineage>
</organism>
<name>A0A1G6A0F6_9HYPH</name>
<dbReference type="PROSITE" id="PS00073">
    <property type="entry name" value="ACYL_COA_DH_2"/>
    <property type="match status" value="1"/>
</dbReference>
<dbReference type="STRING" id="665467.SAMN02982931_00001"/>